<dbReference type="Gene3D" id="3.30.70.270">
    <property type="match status" value="2"/>
</dbReference>
<dbReference type="InterPro" id="IPR053134">
    <property type="entry name" value="RNA-dir_DNA_polymerase"/>
</dbReference>
<dbReference type="EMBL" id="JACGWN010000011">
    <property type="protein sequence ID" value="KAL0420614.1"/>
    <property type="molecule type" value="Genomic_DNA"/>
</dbReference>
<gene>
    <name evidence="2" type="ORF">Slati_3084300</name>
</gene>
<feature type="domain" description="Reverse transcriptase" evidence="1">
    <location>
        <begin position="78"/>
        <end position="257"/>
    </location>
</feature>
<dbReference type="PANTHER" id="PTHR24559">
    <property type="entry name" value="TRANSPOSON TY3-I GAG-POL POLYPROTEIN"/>
    <property type="match status" value="1"/>
</dbReference>
<evidence type="ECO:0000313" key="2">
    <source>
        <dbReference type="EMBL" id="KAL0420614.1"/>
    </source>
</evidence>
<proteinExistence type="predicted"/>
<protein>
    <submittedName>
        <fullName evidence="2">Pro-Pol polyprotein</fullName>
    </submittedName>
</protein>
<dbReference type="Pfam" id="PF00078">
    <property type="entry name" value="RVT_1"/>
    <property type="match status" value="1"/>
</dbReference>
<dbReference type="Gene3D" id="3.10.10.10">
    <property type="entry name" value="HIV Type 1 Reverse Transcriptase, subunit A, domain 1"/>
    <property type="match status" value="1"/>
</dbReference>
<dbReference type="InterPro" id="IPR043128">
    <property type="entry name" value="Rev_trsase/Diguanyl_cyclase"/>
</dbReference>
<sequence length="364" mass="42033">MRIGTQIDETLREEVIKCLKRNMDVFAWTPQDLEGINPEVISHHLNIDPRVKPVKQKKRHFDPEKDKIIQAEIDKLVAAGYMEEIQFPEWLSNVVHVPKPGGKWRMCIDFRDLNKACPKDFYPLPRIDQLVDSTSGCELLSMMDVSQRYHQKMLAPEDRKRVSFMTSAGTFCYTAMPFGLKNAGATYQRLVDNIFRHQIGRNMEVYVNDMLVKSKKAQDHVKDLEEMFSVLMKYKLKLNPGKCAFGVRGGRFLGFMVTQRGIEANPSKIKVIIDMKAPSNVNEVQRLTGRIAALSRFISKSAEKSLSFFKVLRSIRNFEWDTSCQQAFEELKDYLVKLPLLVKPCPGDTYTYTSLRHLRWSVQS</sequence>
<dbReference type="SUPFAM" id="SSF56672">
    <property type="entry name" value="DNA/RNA polymerases"/>
    <property type="match status" value="1"/>
</dbReference>
<organism evidence="2">
    <name type="scientific">Sesamum latifolium</name>
    <dbReference type="NCBI Taxonomy" id="2727402"/>
    <lineage>
        <taxon>Eukaryota</taxon>
        <taxon>Viridiplantae</taxon>
        <taxon>Streptophyta</taxon>
        <taxon>Embryophyta</taxon>
        <taxon>Tracheophyta</taxon>
        <taxon>Spermatophyta</taxon>
        <taxon>Magnoliopsida</taxon>
        <taxon>eudicotyledons</taxon>
        <taxon>Gunneridae</taxon>
        <taxon>Pentapetalae</taxon>
        <taxon>asterids</taxon>
        <taxon>lamiids</taxon>
        <taxon>Lamiales</taxon>
        <taxon>Pedaliaceae</taxon>
        <taxon>Sesamum</taxon>
    </lineage>
</organism>
<comment type="caution">
    <text evidence="2">The sequence shown here is derived from an EMBL/GenBank/DDBJ whole genome shotgun (WGS) entry which is preliminary data.</text>
</comment>
<dbReference type="InterPro" id="IPR000477">
    <property type="entry name" value="RT_dom"/>
</dbReference>
<dbReference type="InterPro" id="IPR043502">
    <property type="entry name" value="DNA/RNA_pol_sf"/>
</dbReference>
<dbReference type="PANTHER" id="PTHR24559:SF444">
    <property type="entry name" value="REVERSE TRANSCRIPTASE DOMAIN-CONTAINING PROTEIN"/>
    <property type="match status" value="1"/>
</dbReference>
<reference evidence="2" key="2">
    <citation type="journal article" date="2024" name="Plant">
        <title>Genomic evolution and insights into agronomic trait innovations of Sesamum species.</title>
        <authorList>
            <person name="Miao H."/>
            <person name="Wang L."/>
            <person name="Qu L."/>
            <person name="Liu H."/>
            <person name="Sun Y."/>
            <person name="Le M."/>
            <person name="Wang Q."/>
            <person name="Wei S."/>
            <person name="Zheng Y."/>
            <person name="Lin W."/>
            <person name="Duan Y."/>
            <person name="Cao H."/>
            <person name="Xiong S."/>
            <person name="Wang X."/>
            <person name="Wei L."/>
            <person name="Li C."/>
            <person name="Ma Q."/>
            <person name="Ju M."/>
            <person name="Zhao R."/>
            <person name="Li G."/>
            <person name="Mu C."/>
            <person name="Tian Q."/>
            <person name="Mei H."/>
            <person name="Zhang T."/>
            <person name="Gao T."/>
            <person name="Zhang H."/>
        </authorList>
    </citation>
    <scope>NUCLEOTIDE SEQUENCE</scope>
    <source>
        <strain evidence="2">KEN1</strain>
    </source>
</reference>
<accession>A0AAW2UV40</accession>
<evidence type="ECO:0000259" key="1">
    <source>
        <dbReference type="PROSITE" id="PS50878"/>
    </source>
</evidence>
<reference evidence="2" key="1">
    <citation type="submission" date="2020-06" db="EMBL/GenBank/DDBJ databases">
        <authorList>
            <person name="Li T."/>
            <person name="Hu X."/>
            <person name="Zhang T."/>
            <person name="Song X."/>
            <person name="Zhang H."/>
            <person name="Dai N."/>
            <person name="Sheng W."/>
            <person name="Hou X."/>
            <person name="Wei L."/>
        </authorList>
    </citation>
    <scope>NUCLEOTIDE SEQUENCE</scope>
    <source>
        <strain evidence="2">KEN1</strain>
        <tissue evidence="2">Leaf</tissue>
    </source>
</reference>
<name>A0AAW2UV40_9LAMI</name>
<dbReference type="PROSITE" id="PS50878">
    <property type="entry name" value="RT_POL"/>
    <property type="match status" value="1"/>
</dbReference>
<dbReference type="AlphaFoldDB" id="A0AAW2UV40"/>
<dbReference type="CDD" id="cd01647">
    <property type="entry name" value="RT_LTR"/>
    <property type="match status" value="1"/>
</dbReference>